<proteinExistence type="predicted"/>
<gene>
    <name evidence="1" type="ORF">DET48_109113</name>
</gene>
<evidence type="ECO:0000313" key="1">
    <source>
        <dbReference type="EMBL" id="RAS64471.1"/>
    </source>
</evidence>
<dbReference type="Proteomes" id="UP000248729">
    <property type="component" value="Unassembled WGS sequence"/>
</dbReference>
<evidence type="ECO:0000313" key="2">
    <source>
        <dbReference type="Proteomes" id="UP000248729"/>
    </source>
</evidence>
<comment type="caution">
    <text evidence="1">The sequence shown here is derived from an EMBL/GenBank/DDBJ whole genome shotgun (WGS) entry which is preliminary data.</text>
</comment>
<dbReference type="EMBL" id="QLTR01000009">
    <property type="protein sequence ID" value="RAS64471.1"/>
    <property type="molecule type" value="Genomic_DNA"/>
</dbReference>
<reference evidence="1 2" key="1">
    <citation type="submission" date="2018-06" db="EMBL/GenBank/DDBJ databases">
        <title>Freshwater and sediment microbial communities from various areas in North America, analyzing microbe dynamics in response to fracking.</title>
        <authorList>
            <person name="Lamendella R."/>
        </authorList>
    </citation>
    <scope>NUCLEOTIDE SEQUENCE [LARGE SCALE GENOMIC DNA]</scope>
    <source>
        <strain evidence="1 2">99A</strain>
    </source>
</reference>
<sequence length="182" mass="21057">MNDPDIFLTDFEITETTEFFHAVLGRCLIVATRFDSLCDHACVLTRFKSGELSLSELEEEVVKFRTLASNIHKIVPKDMLPELFDIFDKARIARNSIAHGLCKGLAGCIDTKVTDLEFIQMVQEVIEPIALADYWISYYLSKLNQEPLLQIKPENYQNKFLKWVLDCNSEYWIPSPPYPYKI</sequence>
<accession>A0A329E9M6</accession>
<dbReference type="RefSeq" id="WP_146742599.1">
    <property type="nucleotide sequence ID" value="NZ_QLTR01000009.1"/>
</dbReference>
<protein>
    <submittedName>
        <fullName evidence="1">Uncharacterized protein</fullName>
    </submittedName>
</protein>
<name>A0A329E9M6_VIBDI</name>
<dbReference type="AlphaFoldDB" id="A0A329E9M6"/>
<organism evidence="1 2">
    <name type="scientific">Vibrio diazotrophicus</name>
    <dbReference type="NCBI Taxonomy" id="685"/>
    <lineage>
        <taxon>Bacteria</taxon>
        <taxon>Pseudomonadati</taxon>
        <taxon>Pseudomonadota</taxon>
        <taxon>Gammaproteobacteria</taxon>
        <taxon>Vibrionales</taxon>
        <taxon>Vibrionaceae</taxon>
        <taxon>Vibrio</taxon>
    </lineage>
</organism>